<dbReference type="HOGENOM" id="CLU_132026_1_0_6"/>
<sequence length="82" mass="9355">MKITFDIDATPQELRTFFGLPDIEPLQNEMLELIKKNMAMGTEGFDPATLMKPFLPETITAMQKTFWQAMLGQKPMDSDQAE</sequence>
<evidence type="ECO:0000313" key="1">
    <source>
        <dbReference type="EMBL" id="BAP57347.1"/>
    </source>
</evidence>
<dbReference type="EMBL" id="AP014633">
    <property type="protein sequence ID" value="BAP57347.1"/>
    <property type="molecule type" value="Genomic_DNA"/>
</dbReference>
<name>A0A090AMW2_9GAMM</name>
<protein>
    <submittedName>
        <fullName evidence="1">Uncharacterized protein</fullName>
    </submittedName>
</protein>
<keyword evidence="2" id="KW-1185">Reference proteome</keyword>
<dbReference type="STRING" id="40754.THII_3050"/>
<dbReference type="KEGG" id="tig:THII_3050"/>
<reference evidence="1 2" key="1">
    <citation type="journal article" date="2014" name="ISME J.">
        <title>Ecophysiology of Thioploca ingrica as revealed by the complete genome sequence supplemented with proteomic evidence.</title>
        <authorList>
            <person name="Kojima H."/>
            <person name="Ogura Y."/>
            <person name="Yamamoto N."/>
            <person name="Togashi T."/>
            <person name="Mori H."/>
            <person name="Watanabe T."/>
            <person name="Nemoto F."/>
            <person name="Kurokawa K."/>
            <person name="Hayashi T."/>
            <person name="Fukui M."/>
        </authorList>
    </citation>
    <scope>NUCLEOTIDE SEQUENCE [LARGE SCALE GENOMIC DNA]</scope>
</reference>
<accession>A0A090AMW2</accession>
<dbReference type="OrthoDB" id="5740990at2"/>
<dbReference type="InterPro" id="IPR045502">
    <property type="entry name" value="DUF6489"/>
</dbReference>
<organism evidence="1 2">
    <name type="scientific">Thioploca ingrica</name>
    <dbReference type="NCBI Taxonomy" id="40754"/>
    <lineage>
        <taxon>Bacteria</taxon>
        <taxon>Pseudomonadati</taxon>
        <taxon>Pseudomonadota</taxon>
        <taxon>Gammaproteobacteria</taxon>
        <taxon>Thiotrichales</taxon>
        <taxon>Thiotrichaceae</taxon>
        <taxon>Thioploca</taxon>
    </lineage>
</organism>
<evidence type="ECO:0000313" key="2">
    <source>
        <dbReference type="Proteomes" id="UP000031623"/>
    </source>
</evidence>
<gene>
    <name evidence="1" type="ORF">THII_3050</name>
</gene>
<dbReference type="Proteomes" id="UP000031623">
    <property type="component" value="Chromosome"/>
</dbReference>
<dbReference type="Pfam" id="PF20099">
    <property type="entry name" value="DUF6489"/>
    <property type="match status" value="1"/>
</dbReference>
<dbReference type="AlphaFoldDB" id="A0A090AMW2"/>
<proteinExistence type="predicted"/>